<dbReference type="InterPro" id="IPR037143">
    <property type="entry name" value="4-PPantetheinyl_Trfase_dom_sf"/>
</dbReference>
<comment type="caution">
    <text evidence="3">The sequence shown here is derived from an EMBL/GenBank/DDBJ whole genome shotgun (WGS) entry which is preliminary data.</text>
</comment>
<dbReference type="eggNOG" id="COG2091">
    <property type="taxonomic scope" value="Bacteria"/>
</dbReference>
<sequence length="213" mass="24719">MPLYKTITVDESTNVLIWKIEESYDALCQGIELTQHCQNRVDNMKSDMHRRGFMSVRHLLAAFGYTDHDLYYDEFGKPHLKDGKQISITHSYEYAGVIISDKLVGIDIEKQREKIHRIAHKFVNDFENDALGKQNLDKTRALTIIWGAKESLYKLYATAGLSFEQHIYISPFTLDYPFVYGAVNYKDEITHYDMTFVEFEGFTCVYALPASEM</sequence>
<dbReference type="Gene3D" id="3.90.470.20">
    <property type="entry name" value="4'-phosphopantetheinyl transferase domain"/>
    <property type="match status" value="2"/>
</dbReference>
<dbReference type="GO" id="GO:0000287">
    <property type="term" value="F:magnesium ion binding"/>
    <property type="evidence" value="ECO:0007669"/>
    <property type="project" value="InterPro"/>
</dbReference>
<dbReference type="AlphaFoldDB" id="A0A023BY33"/>
<gene>
    <name evidence="3" type="ORF">ATO12_09015</name>
</gene>
<dbReference type="Pfam" id="PF01648">
    <property type="entry name" value="ACPS"/>
    <property type="match status" value="1"/>
</dbReference>
<dbReference type="Proteomes" id="UP000023541">
    <property type="component" value="Unassembled WGS sequence"/>
</dbReference>
<reference evidence="3 4" key="1">
    <citation type="submission" date="2014-04" db="EMBL/GenBank/DDBJ databases">
        <title>Aquimarina sp. 22II-S11-z7 Genome Sequencing.</title>
        <authorList>
            <person name="Lai Q."/>
        </authorList>
    </citation>
    <scope>NUCLEOTIDE SEQUENCE [LARGE SCALE GENOMIC DNA]</scope>
    <source>
        <strain evidence="3 4">22II-S11-z7</strain>
    </source>
</reference>
<feature type="domain" description="4'-phosphopantetheinyl transferase" evidence="2">
    <location>
        <begin position="104"/>
        <end position="161"/>
    </location>
</feature>
<evidence type="ECO:0000313" key="3">
    <source>
        <dbReference type="EMBL" id="EZH74869.1"/>
    </source>
</evidence>
<keyword evidence="4" id="KW-1185">Reference proteome</keyword>
<protein>
    <submittedName>
        <fullName evidence="3">4-phosphopantetheinyl transferase</fullName>
    </submittedName>
</protein>
<evidence type="ECO:0000259" key="2">
    <source>
        <dbReference type="Pfam" id="PF01648"/>
    </source>
</evidence>
<name>A0A023BY33_9FLAO</name>
<dbReference type="STRING" id="1317122.ATO12_09015"/>
<organism evidence="3 4">
    <name type="scientific">Aquimarina atlantica</name>
    <dbReference type="NCBI Taxonomy" id="1317122"/>
    <lineage>
        <taxon>Bacteria</taxon>
        <taxon>Pseudomonadati</taxon>
        <taxon>Bacteroidota</taxon>
        <taxon>Flavobacteriia</taxon>
        <taxon>Flavobacteriales</taxon>
        <taxon>Flavobacteriaceae</taxon>
        <taxon>Aquimarina</taxon>
    </lineage>
</organism>
<dbReference type="SUPFAM" id="SSF56214">
    <property type="entry name" value="4'-phosphopantetheinyl transferase"/>
    <property type="match status" value="2"/>
</dbReference>
<dbReference type="RefSeq" id="WP_034239725.1">
    <property type="nucleotide sequence ID" value="NZ_AQRA01000002.1"/>
</dbReference>
<proteinExistence type="predicted"/>
<dbReference type="OrthoDB" id="1190494at2"/>
<accession>A0A023BY33</accession>
<evidence type="ECO:0000256" key="1">
    <source>
        <dbReference type="ARBA" id="ARBA00022679"/>
    </source>
</evidence>
<dbReference type="EMBL" id="AQRA01000002">
    <property type="protein sequence ID" value="EZH74869.1"/>
    <property type="molecule type" value="Genomic_DNA"/>
</dbReference>
<keyword evidence="1 3" id="KW-0808">Transferase</keyword>
<evidence type="ECO:0000313" key="4">
    <source>
        <dbReference type="Proteomes" id="UP000023541"/>
    </source>
</evidence>
<dbReference type="InterPro" id="IPR008278">
    <property type="entry name" value="4-PPantetheinyl_Trfase_dom"/>
</dbReference>
<dbReference type="GO" id="GO:0008897">
    <property type="term" value="F:holo-[acyl-carrier-protein] synthase activity"/>
    <property type="evidence" value="ECO:0007669"/>
    <property type="project" value="InterPro"/>
</dbReference>